<organism evidence="1 2">
    <name type="scientific">Henriciella marina</name>
    <dbReference type="NCBI Taxonomy" id="453851"/>
    <lineage>
        <taxon>Bacteria</taxon>
        <taxon>Pseudomonadati</taxon>
        <taxon>Pseudomonadota</taxon>
        <taxon>Alphaproteobacteria</taxon>
        <taxon>Hyphomonadales</taxon>
        <taxon>Hyphomonadaceae</taxon>
        <taxon>Henriciella</taxon>
    </lineage>
</organism>
<accession>A0ABT4LU29</accession>
<dbReference type="EMBL" id="JAPWGW010000001">
    <property type="protein sequence ID" value="MCZ4297632.1"/>
    <property type="molecule type" value="Genomic_DNA"/>
</dbReference>
<evidence type="ECO:0000313" key="2">
    <source>
        <dbReference type="Proteomes" id="UP001083770"/>
    </source>
</evidence>
<proteinExistence type="predicted"/>
<keyword evidence="2" id="KW-1185">Reference proteome</keyword>
<name>A0ABT4LU29_9PROT</name>
<dbReference type="RefSeq" id="WP_269401756.1">
    <property type="nucleotide sequence ID" value="NZ_JAPWGW010000001.1"/>
</dbReference>
<dbReference type="PROSITE" id="PS51257">
    <property type="entry name" value="PROKAR_LIPOPROTEIN"/>
    <property type="match status" value="1"/>
</dbReference>
<protein>
    <submittedName>
        <fullName evidence="1">Uncharacterized protein</fullName>
    </submittedName>
</protein>
<gene>
    <name evidence="1" type="ORF">O4G74_06120</name>
</gene>
<sequence>MIRITGVFVAMGALLAGCTAIEEPSTNSEMMMTTDGREVECRRIKEMGTMLGRRVCMEPAEWAQIDEQAEEEGRRFIDEVSADGGMMPMDP</sequence>
<comment type="caution">
    <text evidence="1">The sequence shown here is derived from an EMBL/GenBank/DDBJ whole genome shotgun (WGS) entry which is preliminary data.</text>
</comment>
<evidence type="ECO:0000313" key="1">
    <source>
        <dbReference type="EMBL" id="MCZ4297632.1"/>
    </source>
</evidence>
<reference evidence="1" key="1">
    <citation type="submission" date="2022-12" db="EMBL/GenBank/DDBJ databases">
        <title>Bacterial isolates from different developmental stages of Nematostella vectensis.</title>
        <authorList>
            <person name="Fraune S."/>
        </authorList>
    </citation>
    <scope>NUCLEOTIDE SEQUENCE</scope>
    <source>
        <strain evidence="1">G21632-S1</strain>
    </source>
</reference>
<dbReference type="Proteomes" id="UP001083770">
    <property type="component" value="Unassembled WGS sequence"/>
</dbReference>